<dbReference type="AlphaFoldDB" id="A0AAV4YEE3"/>
<dbReference type="SUPFAM" id="SSF54719">
    <property type="entry name" value="Fe,Mn superoxide dismutase (SOD), C-terminal domain"/>
    <property type="match status" value="1"/>
</dbReference>
<keyword evidence="3" id="KW-1185">Reference proteome</keyword>
<evidence type="ECO:0000259" key="1">
    <source>
        <dbReference type="Pfam" id="PF02777"/>
    </source>
</evidence>
<organism evidence="2 3">
    <name type="scientific">Caerostris extrusa</name>
    <name type="common">Bark spider</name>
    <name type="synonym">Caerostris bankana</name>
    <dbReference type="NCBI Taxonomy" id="172846"/>
    <lineage>
        <taxon>Eukaryota</taxon>
        <taxon>Metazoa</taxon>
        <taxon>Ecdysozoa</taxon>
        <taxon>Arthropoda</taxon>
        <taxon>Chelicerata</taxon>
        <taxon>Arachnida</taxon>
        <taxon>Araneae</taxon>
        <taxon>Araneomorphae</taxon>
        <taxon>Entelegynae</taxon>
        <taxon>Araneoidea</taxon>
        <taxon>Araneidae</taxon>
        <taxon>Caerostris</taxon>
    </lineage>
</organism>
<dbReference type="PANTHER" id="PTHR43595:SF2">
    <property type="entry name" value="SMALL RIBOSOMAL SUBUNIT PROTEIN MS42"/>
    <property type="match status" value="1"/>
</dbReference>
<dbReference type="GO" id="GO:0004784">
    <property type="term" value="F:superoxide dismutase activity"/>
    <property type="evidence" value="ECO:0007669"/>
    <property type="project" value="InterPro"/>
</dbReference>
<dbReference type="EMBL" id="BPLR01019273">
    <property type="protein sequence ID" value="GIZ05299.1"/>
    <property type="molecule type" value="Genomic_DNA"/>
</dbReference>
<feature type="domain" description="Manganese/iron superoxide dismutase C-terminal" evidence="1">
    <location>
        <begin position="8"/>
        <end position="80"/>
    </location>
</feature>
<dbReference type="PANTHER" id="PTHR43595">
    <property type="entry name" value="37S RIBOSOMAL PROTEIN S26, MITOCHONDRIAL"/>
    <property type="match status" value="1"/>
</dbReference>
<dbReference type="GO" id="GO:0005737">
    <property type="term" value="C:cytoplasm"/>
    <property type="evidence" value="ECO:0007669"/>
    <property type="project" value="TreeGrafter"/>
</dbReference>
<evidence type="ECO:0000313" key="2">
    <source>
        <dbReference type="EMBL" id="GIZ05299.1"/>
    </source>
</evidence>
<reference evidence="2 3" key="1">
    <citation type="submission" date="2021-06" db="EMBL/GenBank/DDBJ databases">
        <title>Caerostris extrusa draft genome.</title>
        <authorList>
            <person name="Kono N."/>
            <person name="Arakawa K."/>
        </authorList>
    </citation>
    <scope>NUCLEOTIDE SEQUENCE [LARGE SCALE GENOMIC DNA]</scope>
</reference>
<gene>
    <name evidence="2" type="ORF">CEXT_664771</name>
</gene>
<sequence length="94" mass="11214">MSARNRKVFVWLCRNISSSQSLEDLVIMAADNENSPLSNNLLPILGIDIWEHAYIMKLHNQKSKYIENWWYLVDWNQVNNLSEWWIGLKLHDEL</sequence>
<dbReference type="InterPro" id="IPR036314">
    <property type="entry name" value="SOD_C_sf"/>
</dbReference>
<name>A0AAV4YEE3_CAEEX</name>
<proteinExistence type="predicted"/>
<evidence type="ECO:0000313" key="3">
    <source>
        <dbReference type="Proteomes" id="UP001054945"/>
    </source>
</evidence>
<dbReference type="Pfam" id="PF02777">
    <property type="entry name" value="Sod_Fe_C"/>
    <property type="match status" value="1"/>
</dbReference>
<dbReference type="Gene3D" id="3.55.40.20">
    <property type="entry name" value="Iron/manganese superoxide dismutase, C-terminal domain"/>
    <property type="match status" value="1"/>
</dbReference>
<dbReference type="Proteomes" id="UP001054945">
    <property type="component" value="Unassembled WGS sequence"/>
</dbReference>
<protein>
    <recommendedName>
        <fullName evidence="1">Manganese/iron superoxide dismutase C-terminal domain-containing protein</fullName>
    </recommendedName>
</protein>
<accession>A0AAV4YEE3</accession>
<dbReference type="InterPro" id="IPR019832">
    <property type="entry name" value="Mn/Fe_SOD_C"/>
</dbReference>
<dbReference type="GO" id="GO:0046872">
    <property type="term" value="F:metal ion binding"/>
    <property type="evidence" value="ECO:0007669"/>
    <property type="project" value="InterPro"/>
</dbReference>
<comment type="caution">
    <text evidence="2">The sequence shown here is derived from an EMBL/GenBank/DDBJ whole genome shotgun (WGS) entry which is preliminary data.</text>
</comment>